<keyword evidence="6" id="KW-0598">Phosphotransferase system</keyword>
<keyword evidence="4" id="KW-0597">Phosphoprotein</keyword>
<feature type="domain" description="PTS EIIA type-2" evidence="11">
    <location>
        <begin position="4"/>
        <end position="147"/>
    </location>
</feature>
<evidence type="ECO:0000256" key="1">
    <source>
        <dbReference type="ARBA" id="ARBA00004496"/>
    </source>
</evidence>
<dbReference type="InterPro" id="IPR051351">
    <property type="entry name" value="Ascorbate-PTS_EIIA_comp"/>
</dbReference>
<evidence type="ECO:0000259" key="11">
    <source>
        <dbReference type="PROSITE" id="PS51094"/>
    </source>
</evidence>
<keyword evidence="3" id="KW-0963">Cytoplasm</keyword>
<evidence type="ECO:0000256" key="10">
    <source>
        <dbReference type="ARBA" id="ARBA00042072"/>
    </source>
</evidence>
<dbReference type="GO" id="GO:0009401">
    <property type="term" value="P:phosphoenolpyruvate-dependent sugar phosphotransferase system"/>
    <property type="evidence" value="ECO:0007669"/>
    <property type="project" value="UniProtKB-KW"/>
</dbReference>
<gene>
    <name evidence="12" type="ORF">H8S37_08130</name>
</gene>
<evidence type="ECO:0000256" key="3">
    <source>
        <dbReference type="ARBA" id="ARBA00022490"/>
    </source>
</evidence>
<dbReference type="GO" id="GO:0016301">
    <property type="term" value="F:kinase activity"/>
    <property type="evidence" value="ECO:0007669"/>
    <property type="project" value="UniProtKB-KW"/>
</dbReference>
<keyword evidence="7" id="KW-0418">Kinase</keyword>
<evidence type="ECO:0000256" key="8">
    <source>
        <dbReference type="ARBA" id="ARBA00037387"/>
    </source>
</evidence>
<dbReference type="AlphaFoldDB" id="A0A923RPW3"/>
<sequence>MLSEYLNEKTIRTNIAASDWKEAIQKAGQILVDEGIAENTYIEAMIENGEVNGGYFVLVPGVAVPHAKSEAGVNKVGMSLMTLKEPINFITSPNNPVKLVICLAATDNNTHIDALKLLADFLGDEDSVCQVMQAKERKEVINVLNQYN</sequence>
<dbReference type="EMBL" id="JACOPF010000001">
    <property type="protein sequence ID" value="MBC5688890.1"/>
    <property type="molecule type" value="Genomic_DNA"/>
</dbReference>
<accession>A0A923RPW3</accession>
<dbReference type="InterPro" id="IPR016152">
    <property type="entry name" value="PTrfase/Anion_transptr"/>
</dbReference>
<dbReference type="GO" id="GO:0005737">
    <property type="term" value="C:cytoplasm"/>
    <property type="evidence" value="ECO:0007669"/>
    <property type="project" value="UniProtKB-SubCell"/>
</dbReference>
<evidence type="ECO:0000256" key="4">
    <source>
        <dbReference type="ARBA" id="ARBA00022553"/>
    </source>
</evidence>
<evidence type="ECO:0000256" key="9">
    <source>
        <dbReference type="ARBA" id="ARBA00041175"/>
    </source>
</evidence>
<dbReference type="CDD" id="cd00211">
    <property type="entry name" value="PTS_IIA_fru"/>
    <property type="match status" value="1"/>
</dbReference>
<proteinExistence type="predicted"/>
<dbReference type="PROSITE" id="PS51094">
    <property type="entry name" value="PTS_EIIA_TYPE_2"/>
    <property type="match status" value="1"/>
</dbReference>
<evidence type="ECO:0000256" key="7">
    <source>
        <dbReference type="ARBA" id="ARBA00022777"/>
    </source>
</evidence>
<dbReference type="SUPFAM" id="SSF55804">
    <property type="entry name" value="Phoshotransferase/anion transport protein"/>
    <property type="match status" value="1"/>
</dbReference>
<evidence type="ECO:0000256" key="5">
    <source>
        <dbReference type="ARBA" id="ARBA00022679"/>
    </source>
</evidence>
<dbReference type="PANTHER" id="PTHR36203:SF1">
    <property type="entry name" value="ASCORBATE-SPECIFIC PTS SYSTEM EIIA COMPONENT"/>
    <property type="match status" value="1"/>
</dbReference>
<reference evidence="12" key="1">
    <citation type="submission" date="2020-08" db="EMBL/GenBank/DDBJ databases">
        <title>Genome public.</title>
        <authorList>
            <person name="Liu C."/>
            <person name="Sun Q."/>
        </authorList>
    </citation>
    <scope>NUCLEOTIDE SEQUENCE</scope>
    <source>
        <strain evidence="12">NSJ-55</strain>
    </source>
</reference>
<dbReference type="Gene3D" id="3.40.930.10">
    <property type="entry name" value="Mannitol-specific EII, Chain A"/>
    <property type="match status" value="1"/>
</dbReference>
<keyword evidence="2" id="KW-0813">Transport</keyword>
<protein>
    <recommendedName>
        <fullName evidence="9">Ascorbate-specific PTS system EIIA component</fullName>
    </recommendedName>
    <alternativeName>
        <fullName evidence="10">Ascorbate-specific phosphotransferase enzyme IIA component</fullName>
    </alternativeName>
</protein>
<comment type="caution">
    <text evidence="12">The sequence shown here is derived from an EMBL/GenBank/DDBJ whole genome shotgun (WGS) entry which is preliminary data.</text>
</comment>
<evidence type="ECO:0000256" key="6">
    <source>
        <dbReference type="ARBA" id="ARBA00022683"/>
    </source>
</evidence>
<comment type="function">
    <text evidence="8">The phosphoenolpyruvate-dependent sugar phosphotransferase system (sugar PTS), a major carbohydrate active transport system, catalyzes the phosphorylation of incoming sugar substrates concomitantly with their translocation across the cell membrane. The enzyme II UlaABC PTS system is involved in ascorbate transport.</text>
</comment>
<keyword evidence="12" id="KW-0762">Sugar transport</keyword>
<keyword evidence="5" id="KW-0808">Transferase</keyword>
<comment type="subcellular location">
    <subcellularLocation>
        <location evidence="1">Cytoplasm</location>
    </subcellularLocation>
</comment>
<evidence type="ECO:0000313" key="13">
    <source>
        <dbReference type="Proteomes" id="UP000652477"/>
    </source>
</evidence>
<dbReference type="RefSeq" id="WP_186875474.1">
    <property type="nucleotide sequence ID" value="NZ_JACOPF010000001.1"/>
</dbReference>
<dbReference type="InterPro" id="IPR002178">
    <property type="entry name" value="PTS_EIIA_type-2_dom"/>
</dbReference>
<keyword evidence="13" id="KW-1185">Reference proteome</keyword>
<dbReference type="Pfam" id="PF00359">
    <property type="entry name" value="PTS_EIIA_2"/>
    <property type="match status" value="1"/>
</dbReference>
<dbReference type="Proteomes" id="UP000652477">
    <property type="component" value="Unassembled WGS sequence"/>
</dbReference>
<evidence type="ECO:0000313" key="12">
    <source>
        <dbReference type="EMBL" id="MBC5688890.1"/>
    </source>
</evidence>
<evidence type="ECO:0000256" key="2">
    <source>
        <dbReference type="ARBA" id="ARBA00022448"/>
    </source>
</evidence>
<name>A0A923RPW3_9FIRM</name>
<organism evidence="12 13">
    <name type="scientific">Mediterraneibacter hominis</name>
    <dbReference type="NCBI Taxonomy" id="2763054"/>
    <lineage>
        <taxon>Bacteria</taxon>
        <taxon>Bacillati</taxon>
        <taxon>Bacillota</taxon>
        <taxon>Clostridia</taxon>
        <taxon>Lachnospirales</taxon>
        <taxon>Lachnospiraceae</taxon>
        <taxon>Mediterraneibacter</taxon>
    </lineage>
</organism>
<dbReference type="PANTHER" id="PTHR36203">
    <property type="entry name" value="ASCORBATE-SPECIFIC PTS SYSTEM EIIA COMPONENT"/>
    <property type="match status" value="1"/>
</dbReference>